<evidence type="ECO:0000313" key="7">
    <source>
        <dbReference type="Proteomes" id="UP000435112"/>
    </source>
</evidence>
<evidence type="ECO:0000313" key="4">
    <source>
        <dbReference type="EMBL" id="KAE9318425.1"/>
    </source>
</evidence>
<dbReference type="EMBL" id="QXFV01001398">
    <property type="protein sequence ID" value="KAE9006899.1"/>
    <property type="molecule type" value="Genomic_DNA"/>
</dbReference>
<dbReference type="Proteomes" id="UP000435112">
    <property type="component" value="Unassembled WGS sequence"/>
</dbReference>
<dbReference type="EMBL" id="QXFT01001448">
    <property type="protein sequence ID" value="KAE9318425.1"/>
    <property type="molecule type" value="Genomic_DNA"/>
</dbReference>
<evidence type="ECO:0000313" key="2">
    <source>
        <dbReference type="EMBL" id="KAE9006899.1"/>
    </source>
</evidence>
<feature type="region of interest" description="Disordered" evidence="1">
    <location>
        <begin position="275"/>
        <end position="317"/>
    </location>
</feature>
<protein>
    <submittedName>
        <fullName evidence="2">Uncharacterized protein</fullName>
    </submittedName>
</protein>
<evidence type="ECO:0000313" key="3">
    <source>
        <dbReference type="EMBL" id="KAE9033807.1"/>
    </source>
</evidence>
<dbReference type="Proteomes" id="UP000434957">
    <property type="component" value="Unassembled WGS sequence"/>
</dbReference>
<accession>A0A6A3KIM3</accession>
<proteinExistence type="predicted"/>
<gene>
    <name evidence="2" type="ORF">PR001_g17094</name>
    <name evidence="3" type="ORF">PR002_g8475</name>
    <name evidence="4" type="ORF">PR003_g18234</name>
</gene>
<reference evidence="5 7" key="1">
    <citation type="submission" date="2018-09" db="EMBL/GenBank/DDBJ databases">
        <title>Genomic investigation of the strawberry pathogen Phytophthora fragariae indicates pathogenicity is determined by transcriptional variation in three key races.</title>
        <authorList>
            <person name="Adams T.M."/>
            <person name="Armitage A.D."/>
            <person name="Sobczyk M.K."/>
            <person name="Bates H.J."/>
            <person name="Dunwell J.M."/>
            <person name="Nellist C.F."/>
            <person name="Harrison R.J."/>
        </authorList>
    </citation>
    <scope>NUCLEOTIDE SEQUENCE [LARGE SCALE GENOMIC DNA]</scope>
    <source>
        <strain evidence="2 5">SCRP249</strain>
        <strain evidence="3 7">SCRP324</strain>
        <strain evidence="4 6">SCRP333</strain>
    </source>
</reference>
<evidence type="ECO:0000313" key="6">
    <source>
        <dbReference type="Proteomes" id="UP000434957"/>
    </source>
</evidence>
<evidence type="ECO:0000313" key="5">
    <source>
        <dbReference type="Proteomes" id="UP000429607"/>
    </source>
</evidence>
<dbReference type="OrthoDB" id="10364993at2759"/>
<keyword evidence="6" id="KW-1185">Reference proteome</keyword>
<dbReference type="Proteomes" id="UP000429607">
    <property type="component" value="Unassembled WGS sequence"/>
</dbReference>
<dbReference type="EMBL" id="QXFU01000427">
    <property type="protein sequence ID" value="KAE9033807.1"/>
    <property type="molecule type" value="Genomic_DNA"/>
</dbReference>
<name>A0A6A3KIM3_9STRA</name>
<dbReference type="AlphaFoldDB" id="A0A6A3KIM3"/>
<comment type="caution">
    <text evidence="2">The sequence shown here is derived from an EMBL/GenBank/DDBJ whole genome shotgun (WGS) entry which is preliminary data.</text>
</comment>
<organism evidence="2 5">
    <name type="scientific">Phytophthora rubi</name>
    <dbReference type="NCBI Taxonomy" id="129364"/>
    <lineage>
        <taxon>Eukaryota</taxon>
        <taxon>Sar</taxon>
        <taxon>Stramenopiles</taxon>
        <taxon>Oomycota</taxon>
        <taxon>Peronosporomycetes</taxon>
        <taxon>Peronosporales</taxon>
        <taxon>Peronosporaceae</taxon>
        <taxon>Phytophthora</taxon>
    </lineage>
</organism>
<evidence type="ECO:0000256" key="1">
    <source>
        <dbReference type="SAM" id="MobiDB-lite"/>
    </source>
</evidence>
<sequence>MQVDECIVSIMVYHAQEERKLLNAVYKLSVVHHTNYDHEMEFLSKVACEHACELVYEQYNFATTTAKYKFDEAVPGVYLTQCDSDDEDAFDEPLSECFVTKLNWSCSCLFMAPRLLPSSHVFFIRKAIHFENIISTHQLNLRWLVSSLRVESELPQLSGEPFRASRVLKESNTCWDSNLLKEYMVAMKALRGVATLFKYGEYNTIPGIAGDGGCEYGSSDVDVDTAGDVNQQTLEGEVVTEAVVVQITKGNPFRPLYTASQSMTSSFSVENTQDCAEPPDVGSGCDELSSDDDKMGTEGEAFGVENAPPAENDDECPQAVTRDAPAVQAVHVH</sequence>